<feature type="compositionally biased region" description="Low complexity" evidence="1">
    <location>
        <begin position="126"/>
        <end position="135"/>
    </location>
</feature>
<feature type="compositionally biased region" description="Basic and acidic residues" evidence="1">
    <location>
        <begin position="100"/>
        <end position="118"/>
    </location>
</feature>
<keyword evidence="2" id="KW-1185">Reference proteome</keyword>
<feature type="region of interest" description="Disordered" evidence="1">
    <location>
        <begin position="100"/>
        <end position="138"/>
    </location>
</feature>
<dbReference type="KEGG" id="osn:118763405"/>
<name>A0A7E6EU73_9MOLL</name>
<proteinExistence type="predicted"/>
<feature type="region of interest" description="Disordered" evidence="1">
    <location>
        <begin position="356"/>
        <end position="375"/>
    </location>
</feature>
<dbReference type="RefSeq" id="XP_036358888.1">
    <property type="nucleotide sequence ID" value="XM_036502995.1"/>
</dbReference>
<feature type="compositionally biased region" description="Basic and acidic residues" evidence="1">
    <location>
        <begin position="640"/>
        <end position="657"/>
    </location>
</feature>
<accession>A0A7E6EU73</accession>
<sequence length="705" mass="79663">MNVERDKKRTNIHPLYTTENISFRIPNSSWKLHRSLHNGYLYKEKNRPRPICLPIHRHEHPIRIQQVEFADDYDISDIERLDDSSPMLIIQKYNGFRQGTRDRQINRCSRSGERDSSKPSETPYRYSSTGTSTGYASDVEDEIKEPSGTLKPCTEKNHVNSACFWSETPHTCQCQRLTGRVSLNWKCRREEKKRKKQSCTLSTDSVDRTRYPKINIESEICSQGELQTSQHSDKSEFALLQNGNVDLSTECKANNTKSFFNCPSNIGNIGRLSCKHCDSENINPIGSAAAYGNVNDKKVNPFKSAENKCKKSFRNVKDEDSAKTVDNFYMTVLPLELDNNQMITKVNPLIFYEDSGNEDDDSLSSSSDEQRNNGEENDDEFIYSIEEFPHPPDHFFASDTASLTSVTIVPHINSEANSENLQLNDFGNAAEKFSPFFIHNKHFTFQVDQTIMRKQESTSSSNDGFSDFLCPCTREGGLVSTSASGDCLFNSSGFVTASESLFDFQSEESISAKAANTQQWIMKSFNSVDRPDSRIEESSLYGDDVNSCVCSIRNKLISNPVPLQYKSTDVQTENHSREISQKSTNLEEISKENAHNETVGSYQFKNQNTRTKFRNNFQETSSRCSESLHITVSKRNQSVHSEKTDIDDSASHIDHSDSGSIQSECVEECMSELINTRLAAVKDMLQRASTLSSSNKGGGCKCPRN</sequence>
<evidence type="ECO:0000256" key="1">
    <source>
        <dbReference type="SAM" id="MobiDB-lite"/>
    </source>
</evidence>
<gene>
    <name evidence="3" type="primary">LOC118763405</name>
</gene>
<reference evidence="3" key="1">
    <citation type="submission" date="2025-08" db="UniProtKB">
        <authorList>
            <consortium name="RefSeq"/>
        </authorList>
    </citation>
    <scope>IDENTIFICATION</scope>
</reference>
<evidence type="ECO:0000313" key="2">
    <source>
        <dbReference type="Proteomes" id="UP000515154"/>
    </source>
</evidence>
<dbReference type="Proteomes" id="UP000515154">
    <property type="component" value="Linkage group LG5"/>
</dbReference>
<protein>
    <submittedName>
        <fullName evidence="3">Uncharacterized protein LOC118763405 isoform X1</fullName>
    </submittedName>
</protein>
<feature type="region of interest" description="Disordered" evidence="1">
    <location>
        <begin position="632"/>
        <end position="658"/>
    </location>
</feature>
<organism evidence="2 3">
    <name type="scientific">Octopus sinensis</name>
    <name type="common">East Asian common octopus</name>
    <dbReference type="NCBI Taxonomy" id="2607531"/>
    <lineage>
        <taxon>Eukaryota</taxon>
        <taxon>Metazoa</taxon>
        <taxon>Spiralia</taxon>
        <taxon>Lophotrochozoa</taxon>
        <taxon>Mollusca</taxon>
        <taxon>Cephalopoda</taxon>
        <taxon>Coleoidea</taxon>
        <taxon>Octopodiformes</taxon>
        <taxon>Octopoda</taxon>
        <taxon>Incirrata</taxon>
        <taxon>Octopodidae</taxon>
        <taxon>Octopus</taxon>
    </lineage>
</organism>
<evidence type="ECO:0000313" key="3">
    <source>
        <dbReference type="RefSeq" id="XP_036358888.1"/>
    </source>
</evidence>
<dbReference type="AlphaFoldDB" id="A0A7E6EU73"/>